<comment type="subcellular location">
    <subcellularLocation>
        <location evidence="1">Membrane</location>
    </subcellularLocation>
</comment>
<name>V9KYT8_CALMI</name>
<feature type="transmembrane region" description="Helical" evidence="7">
    <location>
        <begin position="80"/>
        <end position="101"/>
    </location>
</feature>
<organism evidence="9">
    <name type="scientific">Callorhinchus milii</name>
    <name type="common">Ghost shark</name>
    <dbReference type="NCBI Taxonomy" id="7868"/>
    <lineage>
        <taxon>Eukaryota</taxon>
        <taxon>Metazoa</taxon>
        <taxon>Chordata</taxon>
        <taxon>Craniata</taxon>
        <taxon>Vertebrata</taxon>
        <taxon>Chondrichthyes</taxon>
        <taxon>Holocephali</taxon>
        <taxon>Chimaeriformes</taxon>
        <taxon>Callorhinchidae</taxon>
        <taxon>Callorhinchus</taxon>
    </lineage>
</organism>
<feature type="transmembrane region" description="Helical" evidence="7">
    <location>
        <begin position="35"/>
        <end position="59"/>
    </location>
</feature>
<keyword evidence="5 9" id="KW-0675">Receptor</keyword>
<comment type="similarity">
    <text evidence="5">Belongs to the G-protein coupled receptor 1 family.</text>
</comment>
<evidence type="ECO:0000256" key="6">
    <source>
        <dbReference type="SAM" id="MobiDB-lite"/>
    </source>
</evidence>
<evidence type="ECO:0000256" key="1">
    <source>
        <dbReference type="ARBA" id="ARBA00004370"/>
    </source>
</evidence>
<dbReference type="GO" id="GO:0016020">
    <property type="term" value="C:membrane"/>
    <property type="evidence" value="ECO:0007669"/>
    <property type="project" value="UniProtKB-SubCell"/>
</dbReference>
<feature type="transmembrane region" description="Helical" evidence="7">
    <location>
        <begin position="264"/>
        <end position="281"/>
    </location>
</feature>
<dbReference type="Gene3D" id="1.20.1070.10">
    <property type="entry name" value="Rhodopsin 7-helix transmembrane proteins"/>
    <property type="match status" value="1"/>
</dbReference>
<evidence type="ECO:0000256" key="5">
    <source>
        <dbReference type="RuleBase" id="RU000688"/>
    </source>
</evidence>
<feature type="transmembrane region" description="Helical" evidence="7">
    <location>
        <begin position="154"/>
        <end position="175"/>
    </location>
</feature>
<dbReference type="InterPro" id="IPR000276">
    <property type="entry name" value="GPCR_Rhodpsn"/>
</dbReference>
<evidence type="ECO:0000256" key="3">
    <source>
        <dbReference type="ARBA" id="ARBA00022989"/>
    </source>
</evidence>
<evidence type="ECO:0000256" key="4">
    <source>
        <dbReference type="ARBA" id="ARBA00023136"/>
    </source>
</evidence>
<dbReference type="InterPro" id="IPR052676">
    <property type="entry name" value="Zinc-sensing_GPCR"/>
</dbReference>
<feature type="region of interest" description="Disordered" evidence="6">
    <location>
        <begin position="347"/>
        <end position="399"/>
    </location>
</feature>
<keyword evidence="4 7" id="KW-0472">Membrane</keyword>
<feature type="transmembrane region" description="Helical" evidence="7">
    <location>
        <begin position="301"/>
        <end position="325"/>
    </location>
</feature>
<evidence type="ECO:0000313" key="9">
    <source>
        <dbReference type="EMBL" id="AFP03596.1"/>
    </source>
</evidence>
<dbReference type="PROSITE" id="PS50262">
    <property type="entry name" value="G_PROTEIN_RECEP_F1_2"/>
    <property type="match status" value="1"/>
</dbReference>
<dbReference type="AlphaFoldDB" id="V9KYT8"/>
<reference evidence="9" key="1">
    <citation type="journal article" date="2014" name="Nature">
        <title>Elephant shark genome provides unique insights into gnathostome evolution.</title>
        <authorList>
            <consortium name="International Elephant Shark Genome Sequencing Consortium"/>
            <person name="Venkatesh B."/>
            <person name="Lee A.P."/>
            <person name="Ravi V."/>
            <person name="Maurya A.K."/>
            <person name="Lian M.M."/>
            <person name="Swann J.B."/>
            <person name="Ohta Y."/>
            <person name="Flajnik M.F."/>
            <person name="Sutoh Y."/>
            <person name="Kasahara M."/>
            <person name="Hoon S."/>
            <person name="Gangu V."/>
            <person name="Roy S.W."/>
            <person name="Irimia M."/>
            <person name="Korzh V."/>
            <person name="Kondrychyn I."/>
            <person name="Lim Z.W."/>
            <person name="Tay B.H."/>
            <person name="Tohari S."/>
            <person name="Kong K.W."/>
            <person name="Ho S."/>
            <person name="Lorente-Galdos B."/>
            <person name="Quilez J."/>
            <person name="Marques-Bonet T."/>
            <person name="Raney B.J."/>
            <person name="Ingham P.W."/>
            <person name="Tay A."/>
            <person name="Hillier L.W."/>
            <person name="Minx P."/>
            <person name="Boehm T."/>
            <person name="Wilson R.K."/>
            <person name="Brenner S."/>
            <person name="Warren W.C."/>
        </authorList>
    </citation>
    <scope>NUCLEOTIDE SEQUENCE</scope>
    <source>
        <tissue evidence="9">Liver</tissue>
    </source>
</reference>
<keyword evidence="3 7" id="KW-1133">Transmembrane helix</keyword>
<feature type="domain" description="G-protein coupled receptors family 1 profile" evidence="8">
    <location>
        <begin position="47"/>
        <end position="326"/>
    </location>
</feature>
<dbReference type="PROSITE" id="PS00237">
    <property type="entry name" value="G_PROTEIN_RECEP_F1_1"/>
    <property type="match status" value="1"/>
</dbReference>
<dbReference type="InterPro" id="IPR017452">
    <property type="entry name" value="GPCR_Rhodpsn_7TM"/>
</dbReference>
<evidence type="ECO:0000256" key="7">
    <source>
        <dbReference type="SAM" id="Phobius"/>
    </source>
</evidence>
<feature type="transmembrane region" description="Helical" evidence="7">
    <location>
        <begin position="207"/>
        <end position="227"/>
    </location>
</feature>
<keyword evidence="2 5" id="KW-0812">Transmembrane</keyword>
<protein>
    <submittedName>
        <fullName evidence="9">G-protein coupled receptor 39-like protein</fullName>
    </submittedName>
</protein>
<dbReference type="EMBL" id="JW871078">
    <property type="protein sequence ID" value="AFP03596.1"/>
    <property type="molecule type" value="mRNA"/>
</dbReference>
<evidence type="ECO:0000259" key="8">
    <source>
        <dbReference type="PROSITE" id="PS50262"/>
    </source>
</evidence>
<evidence type="ECO:0000256" key="2">
    <source>
        <dbReference type="ARBA" id="ARBA00022692"/>
    </source>
</evidence>
<keyword evidence="5" id="KW-0297">G-protein coupled receptor</keyword>
<feature type="transmembrane region" description="Helical" evidence="7">
    <location>
        <begin position="113"/>
        <end position="134"/>
    </location>
</feature>
<keyword evidence="5" id="KW-0807">Transducer</keyword>
<dbReference type="PRINTS" id="PR00237">
    <property type="entry name" value="GPCRRHODOPSN"/>
</dbReference>
<dbReference type="SUPFAM" id="SSF81321">
    <property type="entry name" value="Family A G protein-coupled receptor-like"/>
    <property type="match status" value="1"/>
</dbReference>
<sequence>MNWTTGELQWTTPQARAGMTDSVVMTPTAKVFTSVVYALVLVSGVIGNILVIWVIRILRNRTCIQRPVMCHMVSMACSDLLILTICLPIELYSIIWCPYPWPAGRLGCKGFYLLWEICSYATVLNILALSLERYMAICHPLHVKVMSGSRTKRLIGLIWVTAAISALPVTFAIGLEDAWGPFRPYKESRPPLYICTNLSGRKVLFQAIIYTSFSLYLAVLLVVGITCGQMIKTLNDRPVPSSLERTKSTSKVLPRYREIRRQNIVMLGCVVGALAICWVPFQARRLMAVTHSKTQWTEEYYRSYLIMQPITNTFYYLSSAINPLLYNISAKQFRRVFVQVLRGHSPHSSVPPESDMNSQSDLQKDTSFNREPSPHNTHTTEKESWKGRGKGTLLSCHGR</sequence>
<dbReference type="Pfam" id="PF00001">
    <property type="entry name" value="7tm_1"/>
    <property type="match status" value="1"/>
</dbReference>
<proteinExistence type="evidence at transcript level"/>
<dbReference type="PANTHER" id="PTHR46752:SF1">
    <property type="entry name" value="G-PROTEIN COUPLED RECEPTOR 39"/>
    <property type="match status" value="1"/>
</dbReference>
<dbReference type="PANTHER" id="PTHR46752">
    <property type="entry name" value="G-PROTEIN COUPLED RECEPTOR 39"/>
    <property type="match status" value="1"/>
</dbReference>
<accession>V9KYT8</accession>
<dbReference type="GO" id="GO:0004930">
    <property type="term" value="F:G protein-coupled receptor activity"/>
    <property type="evidence" value="ECO:0007669"/>
    <property type="project" value="UniProtKB-KW"/>
</dbReference>